<evidence type="ECO:0000256" key="1">
    <source>
        <dbReference type="PROSITE-ProRule" id="PRU00339"/>
    </source>
</evidence>
<dbReference type="SUPFAM" id="SSF48452">
    <property type="entry name" value="TPR-like"/>
    <property type="match status" value="1"/>
</dbReference>
<dbReference type="PROSITE" id="PS50005">
    <property type="entry name" value="TPR"/>
    <property type="match status" value="1"/>
</dbReference>
<evidence type="ECO:0000313" key="4">
    <source>
        <dbReference type="Proteomes" id="UP001240697"/>
    </source>
</evidence>
<gene>
    <name evidence="3" type="ORF">QMY55_22985</name>
</gene>
<feature type="repeat" description="TPR" evidence="1">
    <location>
        <begin position="136"/>
        <end position="169"/>
    </location>
</feature>
<dbReference type="InterPro" id="IPR019734">
    <property type="entry name" value="TPR_rpt"/>
</dbReference>
<evidence type="ECO:0000313" key="3">
    <source>
        <dbReference type="EMBL" id="WHS65308.1"/>
    </source>
</evidence>
<sequence length="356" mass="37719">MSTYLCSLLSALPRWQAGAVLTAAALLAGCASQPAPQGYGVAQEGMAAEAQRQMQQAEQSTQVATTQTYLGLITQMQQAGQWYASLAHTEAFEQQYGSSTQIKLLRADALRNTDQWLQARKLYTELTTDGDKSMAARAHRGLGLLDASNGLYAQAIAQLEKARQLAPIDANVLSDLAYAHMLDGQLAPAQLPVLQAAQLAPGNARVQLNLALYWLASGKTAEARHLLQQLLQPQPNKAPALIDDSSLQTLESQLSRVHQALQARAHAAPAAAVMPAADPTTAQTQAYVPAAEAPAKTLQAEVAGMAAPAQAQTAPRAQLRMETQIISSAPGLLVTRQVAAQADSAAAEDLPRPHPF</sequence>
<name>A0ABY8SQG0_9BURK</name>
<feature type="signal peptide" evidence="2">
    <location>
        <begin position="1"/>
        <end position="19"/>
    </location>
</feature>
<proteinExistence type="predicted"/>
<dbReference type="InterPro" id="IPR011990">
    <property type="entry name" value="TPR-like_helical_dom_sf"/>
</dbReference>
<evidence type="ECO:0000256" key="2">
    <source>
        <dbReference type="SAM" id="SignalP"/>
    </source>
</evidence>
<organism evidence="3 4">
    <name type="scientific">Comamonas resistens</name>
    <dbReference type="NCBI Taxonomy" id="3046670"/>
    <lineage>
        <taxon>Bacteria</taxon>
        <taxon>Pseudomonadati</taxon>
        <taxon>Pseudomonadota</taxon>
        <taxon>Betaproteobacteria</taxon>
        <taxon>Burkholderiales</taxon>
        <taxon>Comamonadaceae</taxon>
        <taxon>Comamonas</taxon>
    </lineage>
</organism>
<dbReference type="RefSeq" id="WP_283486410.1">
    <property type="nucleotide sequence ID" value="NZ_CP125947.1"/>
</dbReference>
<reference evidence="3 4" key="1">
    <citation type="submission" date="2023-05" db="EMBL/GenBank/DDBJ databases">
        <authorList>
            <person name="Yin Y."/>
            <person name="Lu Z."/>
        </authorList>
    </citation>
    <scope>NUCLEOTIDE SEQUENCE [LARGE SCALE GENOMIC DNA]</scope>
    <source>
        <strain evidence="3 4">ZM22</strain>
    </source>
</reference>
<keyword evidence="2" id="KW-0732">Signal</keyword>
<dbReference type="EMBL" id="CP125947">
    <property type="protein sequence ID" value="WHS65308.1"/>
    <property type="molecule type" value="Genomic_DNA"/>
</dbReference>
<dbReference type="Gene3D" id="1.25.40.10">
    <property type="entry name" value="Tetratricopeptide repeat domain"/>
    <property type="match status" value="1"/>
</dbReference>
<keyword evidence="1" id="KW-0802">TPR repeat</keyword>
<protein>
    <recommendedName>
        <fullName evidence="5">Tetratricopeptide repeat protein</fullName>
    </recommendedName>
</protein>
<evidence type="ECO:0008006" key="5">
    <source>
        <dbReference type="Google" id="ProtNLM"/>
    </source>
</evidence>
<keyword evidence="4" id="KW-1185">Reference proteome</keyword>
<feature type="chain" id="PRO_5047077315" description="Tetratricopeptide repeat protein" evidence="2">
    <location>
        <begin position="20"/>
        <end position="356"/>
    </location>
</feature>
<dbReference type="Proteomes" id="UP001240697">
    <property type="component" value="Chromosome"/>
</dbReference>
<dbReference type="SMART" id="SM00028">
    <property type="entry name" value="TPR"/>
    <property type="match status" value="3"/>
</dbReference>
<accession>A0ABY8SQG0</accession>